<sequence>MSMKVVLAGGGTAGHVNPLLATAKALTERGIDVCAIGTEEGLEAELVPAAGIEFVEIPRVPLPRRIGKGLFEFPGKYKSAVAKAGQVLDEAGAAVAVGFGGFASTPLYAAARKRSVPFVVHEQNVKPGLANRYGARKAAVVALTFRSTRLSASSGTTRVVGLPLRQKIADLAALRDDAEARGSAHVAAAEELGVDPALPTLLITGGSLGAKHLNDVLVQAAPAFDEAGIQVVHLTGRGKDGPVRKASAKASNYRVIDYLTDMELAYAVADLVLCRSGAGTVAELAALGIPGYFVPLPIGNGEQEKNAAEAVRAGGARLVRDRDFSVKNVTDEIIPLVLDGDRLAAMSTALSELMPVDADKRLARLIEETGERR</sequence>
<keyword evidence="9 10" id="KW-0961">Cell wall biogenesis/degradation</keyword>
<dbReference type="PANTHER" id="PTHR21015">
    <property type="entry name" value="UDP-N-ACETYLGLUCOSAMINE--N-ACETYLMURAMYL-(PENTAPEPTIDE) PYROPHOSPHORYL-UNDECAPRENOL N-ACETYLGLUCOSAMINE TRANSFERASE 1"/>
    <property type="match status" value="1"/>
</dbReference>
<dbReference type="GO" id="GO:0071555">
    <property type="term" value="P:cell wall organization"/>
    <property type="evidence" value="ECO:0007669"/>
    <property type="project" value="UniProtKB-KW"/>
</dbReference>
<dbReference type="SUPFAM" id="SSF53756">
    <property type="entry name" value="UDP-Glycosyltransferase/glycogen phosphorylase"/>
    <property type="match status" value="1"/>
</dbReference>
<proteinExistence type="inferred from homology"/>
<keyword evidence="4 10" id="KW-0808">Transferase</keyword>
<dbReference type="AlphaFoldDB" id="A0A179B0Q1"/>
<evidence type="ECO:0000256" key="4">
    <source>
        <dbReference type="ARBA" id="ARBA00022679"/>
    </source>
</evidence>
<dbReference type="InterPro" id="IPR006009">
    <property type="entry name" value="GlcNAc_MurG"/>
</dbReference>
<dbReference type="Proteomes" id="UP000078368">
    <property type="component" value="Unassembled WGS sequence"/>
</dbReference>
<feature type="binding site" evidence="10">
    <location>
        <position position="207"/>
    </location>
    <ligand>
        <name>UDP-N-acetyl-alpha-D-glucosamine</name>
        <dbReference type="ChEBI" id="CHEBI:57705"/>
    </ligand>
</feature>
<dbReference type="GO" id="GO:0051301">
    <property type="term" value="P:cell division"/>
    <property type="evidence" value="ECO:0007669"/>
    <property type="project" value="UniProtKB-KW"/>
</dbReference>
<evidence type="ECO:0000256" key="5">
    <source>
        <dbReference type="ARBA" id="ARBA00022960"/>
    </source>
</evidence>
<evidence type="ECO:0000256" key="1">
    <source>
        <dbReference type="ARBA" id="ARBA00022475"/>
    </source>
</evidence>
<evidence type="ECO:0000313" key="14">
    <source>
        <dbReference type="Proteomes" id="UP000078368"/>
    </source>
</evidence>
<evidence type="ECO:0000256" key="3">
    <source>
        <dbReference type="ARBA" id="ARBA00022676"/>
    </source>
</evidence>
<feature type="binding site" evidence="10">
    <location>
        <position position="124"/>
    </location>
    <ligand>
        <name>UDP-N-acetyl-alpha-D-glucosamine</name>
        <dbReference type="ChEBI" id="CHEBI:57705"/>
    </ligand>
</feature>
<comment type="similarity">
    <text evidence="10">Belongs to the glycosyltransferase 28 family. MurG subfamily.</text>
</comment>
<dbReference type="GO" id="GO:0008360">
    <property type="term" value="P:regulation of cell shape"/>
    <property type="evidence" value="ECO:0007669"/>
    <property type="project" value="UniProtKB-KW"/>
</dbReference>
<dbReference type="GO" id="GO:0005886">
    <property type="term" value="C:plasma membrane"/>
    <property type="evidence" value="ECO:0007669"/>
    <property type="project" value="UniProtKB-SubCell"/>
</dbReference>
<evidence type="ECO:0000259" key="11">
    <source>
        <dbReference type="Pfam" id="PF03033"/>
    </source>
</evidence>
<keyword evidence="1 10" id="KW-1003">Cell membrane</keyword>
<protein>
    <recommendedName>
        <fullName evidence="10">UDP-N-acetylglucosamine--N-acetylmuramyl-(pentapeptide) pyrophosphoryl-undecaprenol N-acetylglucosamine transferase</fullName>
        <ecNumber evidence="10">2.4.1.227</ecNumber>
    </recommendedName>
    <alternativeName>
        <fullName evidence="10">Undecaprenyl-PP-MurNAc-pentapeptide-UDPGlcNAc GlcNAc transferase</fullName>
    </alternativeName>
</protein>
<keyword evidence="7 10" id="KW-0472">Membrane</keyword>
<dbReference type="InterPro" id="IPR007235">
    <property type="entry name" value="Glyco_trans_28_C"/>
</dbReference>
<name>A0A179B0Q1_9ACTO</name>
<gene>
    <name evidence="10" type="primary">murG</name>
    <name evidence="13" type="ORF">A4H34_09330</name>
</gene>
<dbReference type="UniPathway" id="UPA00219"/>
<evidence type="ECO:0000313" key="13">
    <source>
        <dbReference type="EMBL" id="OAP85297.1"/>
    </source>
</evidence>
<dbReference type="EMBL" id="LVZK01000003">
    <property type="protein sequence ID" value="OAP85297.1"/>
    <property type="molecule type" value="Genomic_DNA"/>
</dbReference>
<dbReference type="NCBIfam" id="TIGR01133">
    <property type="entry name" value="murG"/>
    <property type="match status" value="1"/>
</dbReference>
<comment type="subcellular location">
    <subcellularLocation>
        <location evidence="10">Cell membrane</location>
        <topology evidence="10">Peripheral membrane protein</topology>
        <orientation evidence="10">Cytoplasmic side</orientation>
    </subcellularLocation>
</comment>
<comment type="caution">
    <text evidence="13">The sequence shown here is derived from an EMBL/GenBank/DDBJ whole genome shotgun (WGS) entry which is preliminary data.</text>
</comment>
<dbReference type="Pfam" id="PF04101">
    <property type="entry name" value="Glyco_tran_28_C"/>
    <property type="match status" value="1"/>
</dbReference>
<organism evidence="13 14">
    <name type="scientific">Peptidiphaga gingivicola</name>
    <dbReference type="NCBI Taxonomy" id="2741497"/>
    <lineage>
        <taxon>Bacteria</taxon>
        <taxon>Bacillati</taxon>
        <taxon>Actinomycetota</taxon>
        <taxon>Actinomycetes</taxon>
        <taxon>Actinomycetales</taxon>
        <taxon>Actinomycetaceae</taxon>
        <taxon>Peptidiphaga</taxon>
    </lineage>
</organism>
<dbReference type="InterPro" id="IPR004276">
    <property type="entry name" value="GlycoTrans_28_N"/>
</dbReference>
<dbReference type="RefSeq" id="WP_009199785.1">
    <property type="nucleotide sequence ID" value="NZ_LVZK01000003.1"/>
</dbReference>
<dbReference type="Gene3D" id="3.40.50.2000">
    <property type="entry name" value="Glycogen Phosphorylase B"/>
    <property type="match status" value="2"/>
</dbReference>
<feature type="domain" description="Glycosyl transferase family 28 C-terminal" evidence="12">
    <location>
        <begin position="200"/>
        <end position="352"/>
    </location>
</feature>
<dbReference type="GO" id="GO:0009252">
    <property type="term" value="P:peptidoglycan biosynthetic process"/>
    <property type="evidence" value="ECO:0007669"/>
    <property type="project" value="UniProtKB-UniRule"/>
</dbReference>
<evidence type="ECO:0000256" key="8">
    <source>
        <dbReference type="ARBA" id="ARBA00023306"/>
    </source>
</evidence>
<keyword evidence="8 10" id="KW-0131">Cell cycle</keyword>
<dbReference type="HAMAP" id="MF_00033">
    <property type="entry name" value="MurG"/>
    <property type="match status" value="1"/>
</dbReference>
<accession>A0A179B0Q1</accession>
<evidence type="ECO:0000256" key="6">
    <source>
        <dbReference type="ARBA" id="ARBA00022984"/>
    </source>
</evidence>
<evidence type="ECO:0000256" key="7">
    <source>
        <dbReference type="ARBA" id="ARBA00023136"/>
    </source>
</evidence>
<dbReference type="STRING" id="1823756.A4H34_09330"/>
<dbReference type="CDD" id="cd03785">
    <property type="entry name" value="GT28_MurG"/>
    <property type="match status" value="1"/>
</dbReference>
<keyword evidence="2 10" id="KW-0132">Cell division</keyword>
<evidence type="ECO:0000256" key="2">
    <source>
        <dbReference type="ARBA" id="ARBA00022618"/>
    </source>
</evidence>
<dbReference type="PANTHER" id="PTHR21015:SF22">
    <property type="entry name" value="GLYCOSYLTRANSFERASE"/>
    <property type="match status" value="1"/>
</dbReference>
<keyword evidence="3 10" id="KW-0328">Glycosyltransferase</keyword>
<feature type="binding site" evidence="10">
    <location>
        <begin position="12"/>
        <end position="14"/>
    </location>
    <ligand>
        <name>UDP-N-acetyl-alpha-D-glucosamine</name>
        <dbReference type="ChEBI" id="CHEBI:57705"/>
    </ligand>
</feature>
<dbReference type="GO" id="GO:0051991">
    <property type="term" value="F:UDP-N-acetyl-D-glucosamine:N-acetylmuramoyl-L-alanyl-D-glutamyl-meso-2,6-diaminopimelyl-D-alanyl-D-alanine-diphosphoundecaprenol 4-beta-N-acetylglucosaminlytransferase activity"/>
    <property type="evidence" value="ECO:0007669"/>
    <property type="project" value="RHEA"/>
</dbReference>
<reference evidence="13 14" key="1">
    <citation type="submission" date="2016-04" db="EMBL/GenBank/DDBJ databases">
        <title>Peptidophaga gingivicola gen. nov., sp. nov., isolated from human subgingival plaque.</title>
        <authorList>
            <person name="Beall C.J."/>
            <person name="Mokrzan E.M."/>
            <person name="Griffen A.L."/>
            <person name="Leys E.J."/>
        </authorList>
    </citation>
    <scope>NUCLEOTIDE SEQUENCE [LARGE SCALE GENOMIC DNA]</scope>
    <source>
        <strain evidence="13 14">BA112</strain>
    </source>
</reference>
<keyword evidence="5 10" id="KW-0133">Cell shape</keyword>
<feature type="domain" description="Glycosyltransferase family 28 N-terminal" evidence="11">
    <location>
        <begin position="5"/>
        <end position="141"/>
    </location>
</feature>
<comment type="function">
    <text evidence="10">Cell wall formation. Catalyzes the transfer of a GlcNAc subunit on undecaprenyl-pyrophosphoryl-MurNAc-pentapeptide (lipid intermediate I) to form undecaprenyl-pyrophosphoryl-MurNAc-(pentapeptide)GlcNAc (lipid intermediate II).</text>
</comment>
<evidence type="ECO:0000256" key="9">
    <source>
        <dbReference type="ARBA" id="ARBA00023316"/>
    </source>
</evidence>
<keyword evidence="14" id="KW-1185">Reference proteome</keyword>
<dbReference type="GO" id="GO:0050511">
    <property type="term" value="F:undecaprenyldiphospho-muramoylpentapeptide beta-N-acetylglucosaminyltransferase activity"/>
    <property type="evidence" value="ECO:0007669"/>
    <property type="project" value="UniProtKB-UniRule"/>
</dbReference>
<dbReference type="Pfam" id="PF03033">
    <property type="entry name" value="Glyco_transf_28"/>
    <property type="match status" value="1"/>
</dbReference>
<dbReference type="GO" id="GO:0005975">
    <property type="term" value="P:carbohydrate metabolic process"/>
    <property type="evidence" value="ECO:0007669"/>
    <property type="project" value="InterPro"/>
</dbReference>
<comment type="pathway">
    <text evidence="10">Cell wall biogenesis; peptidoglycan biosynthesis.</text>
</comment>
<comment type="catalytic activity">
    <reaction evidence="10">
        <text>di-trans,octa-cis-undecaprenyl diphospho-N-acetyl-alpha-D-muramoyl-L-alanyl-D-glutamyl-meso-2,6-diaminopimeloyl-D-alanyl-D-alanine + UDP-N-acetyl-alpha-D-glucosamine = di-trans,octa-cis-undecaprenyl diphospho-[N-acetyl-alpha-D-glucosaminyl-(1-&gt;4)]-N-acetyl-alpha-D-muramoyl-L-alanyl-D-glutamyl-meso-2,6-diaminopimeloyl-D-alanyl-D-alanine + UDP + H(+)</text>
        <dbReference type="Rhea" id="RHEA:31227"/>
        <dbReference type="ChEBI" id="CHEBI:15378"/>
        <dbReference type="ChEBI" id="CHEBI:57705"/>
        <dbReference type="ChEBI" id="CHEBI:58223"/>
        <dbReference type="ChEBI" id="CHEBI:61387"/>
        <dbReference type="ChEBI" id="CHEBI:61388"/>
        <dbReference type="EC" id="2.4.1.227"/>
    </reaction>
</comment>
<feature type="binding site" evidence="10">
    <location>
        <position position="303"/>
    </location>
    <ligand>
        <name>UDP-N-acetyl-alpha-D-glucosamine</name>
        <dbReference type="ChEBI" id="CHEBI:57705"/>
    </ligand>
</feature>
<evidence type="ECO:0000256" key="10">
    <source>
        <dbReference type="HAMAP-Rule" id="MF_00033"/>
    </source>
</evidence>
<keyword evidence="6 10" id="KW-0573">Peptidoglycan synthesis</keyword>
<evidence type="ECO:0000259" key="12">
    <source>
        <dbReference type="Pfam" id="PF04101"/>
    </source>
</evidence>
<comment type="caution">
    <text evidence="10">Lacks conserved residue(s) required for the propagation of feature annotation.</text>
</comment>
<dbReference type="EC" id="2.4.1.227" evidence="10"/>
<feature type="binding site" evidence="10">
    <location>
        <position position="165"/>
    </location>
    <ligand>
        <name>UDP-N-acetyl-alpha-D-glucosamine</name>
        <dbReference type="ChEBI" id="CHEBI:57705"/>
    </ligand>
</feature>